<evidence type="ECO:0000313" key="4">
    <source>
        <dbReference type="EMBL" id="SCW01896.1"/>
    </source>
</evidence>
<dbReference type="InterPro" id="IPR050613">
    <property type="entry name" value="Sec_Metabolite_Reg"/>
</dbReference>
<keyword evidence="5" id="KW-1185">Reference proteome</keyword>
<dbReference type="GO" id="GO:0008270">
    <property type="term" value="F:zinc ion binding"/>
    <property type="evidence" value="ECO:0007669"/>
    <property type="project" value="InterPro"/>
</dbReference>
<sequence>MIAFSRPLKSKSPCSICTRRKVKCDRLIPCSNCVKRGQEKECKSSAKHHSGSEDYAKQCLGLWQGYDYWVLNLGLFKMALPELTSWTDVRADIDETQFWKDYLNMDVSFKLLDYSMEKLGGLYFGTVGDIGELYVQLEGYWARRESSQETQNADYYLWDALLWAIFTMSIYYMPKEMLTDLLDASPVSQWFHEREDQYWSEELKFNLFNGFLKATIQQLKCADFLAHPDIRVIQVYLILSTTSFVQLKRTFSNSVLTHCLHLAKLLQLDQFKALVTDTAEVRLAKMASERIWYRLCTHDYWQSGPNKPLSIHEENSSLLNHAAFLMDRPNVDVYQSEDTFETLVWKIVSLERDLERYSSTSSKPPLKTLDAVKRQIEIFNRKITSVNDTESVNSKLEKFTGKYLLNVVAWKLNSLMFIYFDASSGLSKTVQYTRLLIGQLLNNIKSQRGFFNKNPIFLIQMARIGAFHCFCHIFQSSAENEQVITDIIELFTNLQLESNPVIMSALRVMKRLREMNAIWRGVQVIDDGDTLNHPIIRILKNDVNLITNIYNKAQRSNRFSLESLLASDNDEETDSREFLKIVHDFQNRHDLLKIISFHSTNF</sequence>
<dbReference type="PANTHER" id="PTHR31001:SF90">
    <property type="entry name" value="CENTROMERE DNA-BINDING PROTEIN COMPLEX CBF3 SUBUNIT B"/>
    <property type="match status" value="1"/>
</dbReference>
<dbReference type="GO" id="GO:0005634">
    <property type="term" value="C:nucleus"/>
    <property type="evidence" value="ECO:0007669"/>
    <property type="project" value="UniProtKB-SubCell"/>
</dbReference>
<dbReference type="PANTHER" id="PTHR31001">
    <property type="entry name" value="UNCHARACTERIZED TRANSCRIPTIONAL REGULATORY PROTEIN"/>
    <property type="match status" value="1"/>
</dbReference>
<evidence type="ECO:0000256" key="2">
    <source>
        <dbReference type="ARBA" id="ARBA00023242"/>
    </source>
</evidence>
<dbReference type="PROSITE" id="PS00463">
    <property type="entry name" value="ZN2_CY6_FUNGAL_1"/>
    <property type="match status" value="1"/>
</dbReference>
<gene>
    <name evidence="4" type="ORF">LAFE_0E09648G</name>
</gene>
<organism evidence="4 5">
    <name type="scientific">Lachancea fermentati</name>
    <name type="common">Zygosaccharomyces fermentati</name>
    <dbReference type="NCBI Taxonomy" id="4955"/>
    <lineage>
        <taxon>Eukaryota</taxon>
        <taxon>Fungi</taxon>
        <taxon>Dikarya</taxon>
        <taxon>Ascomycota</taxon>
        <taxon>Saccharomycotina</taxon>
        <taxon>Saccharomycetes</taxon>
        <taxon>Saccharomycetales</taxon>
        <taxon>Saccharomycetaceae</taxon>
        <taxon>Lachancea</taxon>
    </lineage>
</organism>
<comment type="subcellular location">
    <subcellularLocation>
        <location evidence="1">Nucleus</location>
    </subcellularLocation>
</comment>
<protein>
    <submittedName>
        <fullName evidence="4">LAFE_0E09648g1_1</fullName>
    </submittedName>
</protein>
<evidence type="ECO:0000259" key="3">
    <source>
        <dbReference type="PROSITE" id="PS50048"/>
    </source>
</evidence>
<dbReference type="Proteomes" id="UP000190831">
    <property type="component" value="Chromosome E"/>
</dbReference>
<dbReference type="SUPFAM" id="SSF57701">
    <property type="entry name" value="Zn2/Cys6 DNA-binding domain"/>
    <property type="match status" value="1"/>
</dbReference>
<dbReference type="AlphaFoldDB" id="A0A1G4MDP3"/>
<dbReference type="Pfam" id="PF16846">
    <property type="entry name" value="Cep3"/>
    <property type="match status" value="1"/>
</dbReference>
<dbReference type="InterPro" id="IPR036864">
    <property type="entry name" value="Zn2-C6_fun-type_DNA-bd_sf"/>
</dbReference>
<feature type="domain" description="Zn(2)-C6 fungal-type" evidence="3">
    <location>
        <begin position="13"/>
        <end position="42"/>
    </location>
</feature>
<name>A0A1G4MDP3_LACFM</name>
<evidence type="ECO:0000313" key="5">
    <source>
        <dbReference type="Proteomes" id="UP000190831"/>
    </source>
</evidence>
<accession>A0A1G4MDP3</accession>
<dbReference type="STRING" id="4955.A0A1G4MDP3"/>
<dbReference type="Gene3D" id="4.10.240.10">
    <property type="entry name" value="Zn(2)-C6 fungal-type DNA-binding domain"/>
    <property type="match status" value="1"/>
</dbReference>
<dbReference type="CDD" id="cd00067">
    <property type="entry name" value="GAL4"/>
    <property type="match status" value="1"/>
</dbReference>
<dbReference type="EMBL" id="LT598488">
    <property type="protein sequence ID" value="SCW01896.1"/>
    <property type="molecule type" value="Genomic_DNA"/>
</dbReference>
<keyword evidence="2" id="KW-0539">Nucleus</keyword>
<dbReference type="OrthoDB" id="1747771at2759"/>
<proteinExistence type="predicted"/>
<dbReference type="Pfam" id="PF00172">
    <property type="entry name" value="Zn_clus"/>
    <property type="match status" value="1"/>
</dbReference>
<dbReference type="GO" id="GO:0000981">
    <property type="term" value="F:DNA-binding transcription factor activity, RNA polymerase II-specific"/>
    <property type="evidence" value="ECO:0007669"/>
    <property type="project" value="InterPro"/>
</dbReference>
<dbReference type="OMA" id="WQSYEYW"/>
<dbReference type="InterPro" id="IPR031760">
    <property type="entry name" value="Cep3_C"/>
</dbReference>
<reference evidence="5" key="1">
    <citation type="submission" date="2016-03" db="EMBL/GenBank/DDBJ databases">
        <authorList>
            <person name="Devillers H."/>
        </authorList>
    </citation>
    <scope>NUCLEOTIDE SEQUENCE [LARGE SCALE GENOMIC DNA]</scope>
</reference>
<dbReference type="InterPro" id="IPR001138">
    <property type="entry name" value="Zn2Cys6_DnaBD"/>
</dbReference>
<evidence type="ECO:0000256" key="1">
    <source>
        <dbReference type="ARBA" id="ARBA00004123"/>
    </source>
</evidence>
<dbReference type="PROSITE" id="PS50048">
    <property type="entry name" value="ZN2_CY6_FUNGAL_2"/>
    <property type="match status" value="1"/>
</dbReference>
<dbReference type="SMART" id="SM00066">
    <property type="entry name" value="GAL4"/>
    <property type="match status" value="1"/>
</dbReference>